<sequence length="1468" mass="168067">MFLMYGNFTKKHTSNIMQNKNHDPDYENKYLCNSLLFTSILKKKTPEEKIKKIKKYLERGADINAIEGNYKDNTPLHLAVIKEEPEIVEFLLQNGAQYKKKNYDGKSALDLARSEFPSGNIIKRKEIITLLETFADNNLKPVNISKPPKRPGCPFIINVSDGNSEEASSTQDSKDTRENFSLPSTSQGEDNSNAIETKFIKNEGVDSIENYFNQPHCSKDLFFSSPLDTNFNESVKARIDEVTNMLENLVIRGVNEPELKQTDEHEEHVHWREDLEIPSSNRVSDVVSTEESKFKTSCNDDASSKDIISVGNNLKKPERKISYIQKNIEAISKKTNKSRVPEIKGKYNLSSIKDEKPTKRVRSSLNRKDLNIISSSPQNIIDADFKKSKEKNFSSAKDKKPLKKYRYNTKILKNNEVSKIVEITSDIGAKMKTFKDEKDSLIKIKEQVKSFKQSHNSKNFDMPSKEQHTSAAFANNSNSWKTLKNKNTHKEADSVKYSKTIPNDFIQSQDSNDLNIVSIQQTTAVLATAKSNSTNLTNEENRKIIDSPKICDVGVETNTVKEKEVGLVEDINFTGNKHKKLQDTKDFLTSSNECEILSCCYYEDLDHSISKLSSNKDLKGTVVHDVSQAPIVLVSTNNESSVQTNDLNPLWNSSQEVEFNSTQERNPKGLKSNKNYKNVDSIDVNLNISSNQQKTKATEISNKIFNKETSEILETPKMFDIDDVTKIFKENKSELVTDTQPIDSELNDLQDSKYIQISSNKQKIALENKKDRNVKQTVLIDRKQDLDTKDLKIDEQRVENKTHKQKKPNPAKFSTVRSDMQPNHNTDSNTCSSQQSNEAAPKMKANSKTSQKKEETKMQKNAGDNKVKKEGSTKDKNIVNNDMKQESNSKKSNKKKVFLYPKRTGTSGLSGQLYETKLLSLILLRSLYVQEVPKFFIGTNAENMGAFDDVVFRYYSSNDQKPSMMFLQAKHRDNPAKEKLSVDELKKLNDTKDDMFIGEFKNIDCEFIIYTSAFENFSKMKETEQSKTESNMMLDELIKTYHVFLARHIIDVQLTGEEAPKFYNATFRESFLTSDGTLLIAFKNTLCKEAIQLKKGIGTENVEEVESMLKTYTFKVPIAFGNLNFCFTGNDQKRDKKLEYLCSLFKKLLEIGEFSIDNNIMIKIDDDKVGPNEILQSTDLETYRIGGLVGNLLILDEKTMTLKFNFDLETLSPDNIKILERLRNEVFIETDPRKEVKLGVLFEDQSYQLLNSNVLYQIINNENTIIGRHFNNPSYDEILDYYIKEKVCRLQLNTLKDMKEKVVIISAEPGMGKSSLLTHLAINTKEKYPALWISKINLLDFINEFKSFEQHKIKIDFKEVVKALDKLSEGQLVHIFNLKDSEDKLAAHRAASCQSYKFFDKLESLVNEDEFKKICTALDKAGLTPLHYFAYDSWHSDKLERLLDKVYGDQKTGKLTLQYFIDKRNKPR</sequence>
<dbReference type="InterPro" id="IPR027417">
    <property type="entry name" value="P-loop_NTPase"/>
</dbReference>
<dbReference type="PANTHER" id="PTHR24189">
    <property type="entry name" value="MYOTROPHIN"/>
    <property type="match status" value="1"/>
</dbReference>
<feature type="compositionally biased region" description="Polar residues" evidence="4">
    <location>
        <begin position="469"/>
        <end position="481"/>
    </location>
</feature>
<dbReference type="PANTHER" id="PTHR24189:SF50">
    <property type="entry name" value="ANKYRIN REPEAT AND SOCS BOX PROTEIN 2"/>
    <property type="match status" value="1"/>
</dbReference>
<dbReference type="SUPFAM" id="SSF48403">
    <property type="entry name" value="Ankyrin repeat"/>
    <property type="match status" value="1"/>
</dbReference>
<gene>
    <name evidence="5" type="ORF">SFRICE_006063</name>
</gene>
<dbReference type="Gene3D" id="1.25.40.20">
    <property type="entry name" value="Ankyrin repeat-containing domain"/>
    <property type="match status" value="1"/>
</dbReference>
<protein>
    <submittedName>
        <fullName evidence="5">SFRICE_006063</fullName>
    </submittedName>
</protein>
<dbReference type="PROSITE" id="PS50297">
    <property type="entry name" value="ANK_REP_REGION"/>
    <property type="match status" value="1"/>
</dbReference>
<keyword evidence="2 3" id="KW-0040">ANK repeat</keyword>
<evidence type="ECO:0000313" key="5">
    <source>
        <dbReference type="EMBL" id="SOQ35396.1"/>
    </source>
</evidence>
<dbReference type="InterPro" id="IPR050745">
    <property type="entry name" value="Multifunctional_regulatory"/>
</dbReference>
<proteinExistence type="predicted"/>
<dbReference type="SMART" id="SM00248">
    <property type="entry name" value="ANK"/>
    <property type="match status" value="1"/>
</dbReference>
<dbReference type="Gene3D" id="3.40.50.300">
    <property type="entry name" value="P-loop containing nucleotide triphosphate hydrolases"/>
    <property type="match status" value="1"/>
</dbReference>
<feature type="repeat" description="ANK" evidence="3">
    <location>
        <begin position="71"/>
        <end position="103"/>
    </location>
</feature>
<feature type="region of interest" description="Disordered" evidence="4">
    <location>
        <begin position="153"/>
        <end position="193"/>
    </location>
</feature>
<dbReference type="PROSITE" id="PS50088">
    <property type="entry name" value="ANK_REPEAT"/>
    <property type="match status" value="1"/>
</dbReference>
<feature type="compositionally biased region" description="Polar residues" evidence="4">
    <location>
        <begin position="815"/>
        <end position="838"/>
    </location>
</feature>
<accession>A0A2H1V3P4</accession>
<evidence type="ECO:0000256" key="2">
    <source>
        <dbReference type="ARBA" id="ARBA00023043"/>
    </source>
</evidence>
<feature type="region of interest" description="Disordered" evidence="4">
    <location>
        <begin position="796"/>
        <end position="895"/>
    </location>
</feature>
<keyword evidence="1" id="KW-0677">Repeat</keyword>
<dbReference type="InterPro" id="IPR002110">
    <property type="entry name" value="Ankyrin_rpt"/>
</dbReference>
<feature type="compositionally biased region" description="Basic and acidic residues" evidence="4">
    <location>
        <begin position="851"/>
        <end position="889"/>
    </location>
</feature>
<dbReference type="InterPro" id="IPR036770">
    <property type="entry name" value="Ankyrin_rpt-contain_sf"/>
</dbReference>
<evidence type="ECO:0000256" key="3">
    <source>
        <dbReference type="PROSITE-ProRule" id="PRU00023"/>
    </source>
</evidence>
<evidence type="ECO:0000256" key="1">
    <source>
        <dbReference type="ARBA" id="ARBA00022737"/>
    </source>
</evidence>
<feature type="compositionally biased region" description="Polar residues" evidence="4">
    <location>
        <begin position="179"/>
        <end position="193"/>
    </location>
</feature>
<reference evidence="5" key="1">
    <citation type="submission" date="2016-07" db="EMBL/GenBank/DDBJ databases">
        <authorList>
            <person name="Bretaudeau A."/>
        </authorList>
    </citation>
    <scope>NUCLEOTIDE SEQUENCE</scope>
    <source>
        <strain evidence="5">Rice</strain>
        <tissue evidence="5">Whole body</tissue>
    </source>
</reference>
<dbReference type="Pfam" id="PF13857">
    <property type="entry name" value="Ank_5"/>
    <property type="match status" value="1"/>
</dbReference>
<name>A0A2H1V3P4_SPOFR</name>
<feature type="compositionally biased region" description="Polar residues" evidence="4">
    <location>
        <begin position="160"/>
        <end position="171"/>
    </location>
</feature>
<organism evidence="5">
    <name type="scientific">Spodoptera frugiperda</name>
    <name type="common">Fall armyworm</name>
    <dbReference type="NCBI Taxonomy" id="7108"/>
    <lineage>
        <taxon>Eukaryota</taxon>
        <taxon>Metazoa</taxon>
        <taxon>Ecdysozoa</taxon>
        <taxon>Arthropoda</taxon>
        <taxon>Hexapoda</taxon>
        <taxon>Insecta</taxon>
        <taxon>Pterygota</taxon>
        <taxon>Neoptera</taxon>
        <taxon>Endopterygota</taxon>
        <taxon>Lepidoptera</taxon>
        <taxon>Glossata</taxon>
        <taxon>Ditrysia</taxon>
        <taxon>Noctuoidea</taxon>
        <taxon>Noctuidae</taxon>
        <taxon>Amphipyrinae</taxon>
        <taxon>Spodoptera</taxon>
    </lineage>
</organism>
<evidence type="ECO:0000256" key="4">
    <source>
        <dbReference type="SAM" id="MobiDB-lite"/>
    </source>
</evidence>
<dbReference type="EMBL" id="ODYU01000507">
    <property type="protein sequence ID" value="SOQ35396.1"/>
    <property type="molecule type" value="Genomic_DNA"/>
</dbReference>
<feature type="region of interest" description="Disordered" evidence="4">
    <location>
        <begin position="453"/>
        <end position="481"/>
    </location>
</feature>